<keyword evidence="2" id="KW-1185">Reference proteome</keyword>
<evidence type="ECO:0000313" key="2">
    <source>
        <dbReference type="Proteomes" id="UP000198582"/>
    </source>
</evidence>
<proteinExistence type="predicted"/>
<dbReference type="AlphaFoldDB" id="A0A1H8YP36"/>
<accession>A0A1H8YP36</accession>
<dbReference type="Proteomes" id="UP000198582">
    <property type="component" value="Unassembled WGS sequence"/>
</dbReference>
<dbReference type="OrthoDB" id="3698953at2"/>
<gene>
    <name evidence="1" type="ORF">SAMN04489732_1342</name>
</gene>
<name>A0A1H8YP36_9PSEU</name>
<dbReference type="EMBL" id="FOEF01000034">
    <property type="protein sequence ID" value="SEP53947.1"/>
    <property type="molecule type" value="Genomic_DNA"/>
</dbReference>
<protein>
    <submittedName>
        <fullName evidence="1">Uncharacterized protein</fullName>
    </submittedName>
</protein>
<organism evidence="1 2">
    <name type="scientific">Amycolatopsis saalfeldensis</name>
    <dbReference type="NCBI Taxonomy" id="394193"/>
    <lineage>
        <taxon>Bacteria</taxon>
        <taxon>Bacillati</taxon>
        <taxon>Actinomycetota</taxon>
        <taxon>Actinomycetes</taxon>
        <taxon>Pseudonocardiales</taxon>
        <taxon>Pseudonocardiaceae</taxon>
        <taxon>Amycolatopsis</taxon>
    </lineage>
</organism>
<evidence type="ECO:0000313" key="1">
    <source>
        <dbReference type="EMBL" id="SEP53947.1"/>
    </source>
</evidence>
<dbReference type="RefSeq" id="WP_143086478.1">
    <property type="nucleotide sequence ID" value="NZ_FOEF01000034.1"/>
</dbReference>
<dbReference type="STRING" id="394193.SAMN04489732_1342"/>
<reference evidence="2" key="1">
    <citation type="submission" date="2016-10" db="EMBL/GenBank/DDBJ databases">
        <authorList>
            <person name="Varghese N."/>
            <person name="Submissions S."/>
        </authorList>
    </citation>
    <scope>NUCLEOTIDE SEQUENCE [LARGE SCALE GENOMIC DNA]</scope>
    <source>
        <strain evidence="2">DSM 44993</strain>
    </source>
</reference>
<sequence>MTQHYLTPNSASPDHVVLVGWDRRDATFFARVYRDAGGGPEHILWEGMSRGEYTNATDIVEFVKSYVDTSKVNLTKVTDALYRDQHSSHTATSAQANTVTHW</sequence>